<dbReference type="KEGG" id="kphy:AOZ06_28505"/>
<dbReference type="EMBL" id="CP012752">
    <property type="protein sequence ID" value="ALG10313.1"/>
    <property type="molecule type" value="Genomic_DNA"/>
</dbReference>
<dbReference type="AlphaFoldDB" id="A0A0N9I6T6"/>
<reference evidence="1 2" key="1">
    <citation type="submission" date="2015-07" db="EMBL/GenBank/DDBJ databases">
        <title>Genome sequencing of Kibdelosporangium phytohabitans.</title>
        <authorList>
            <person name="Qin S."/>
            <person name="Xing K."/>
        </authorList>
    </citation>
    <scope>NUCLEOTIDE SEQUENCE [LARGE SCALE GENOMIC DNA]</scope>
    <source>
        <strain evidence="1 2">KLBMP1111</strain>
    </source>
</reference>
<dbReference type="Proteomes" id="UP000063699">
    <property type="component" value="Chromosome"/>
</dbReference>
<organism evidence="1 2">
    <name type="scientific">Kibdelosporangium phytohabitans</name>
    <dbReference type="NCBI Taxonomy" id="860235"/>
    <lineage>
        <taxon>Bacteria</taxon>
        <taxon>Bacillati</taxon>
        <taxon>Actinomycetota</taxon>
        <taxon>Actinomycetes</taxon>
        <taxon>Pseudonocardiales</taxon>
        <taxon>Pseudonocardiaceae</taxon>
        <taxon>Kibdelosporangium</taxon>
    </lineage>
</organism>
<name>A0A0N9I6T6_9PSEU</name>
<dbReference type="Pfam" id="PF15575">
    <property type="entry name" value="Imm49"/>
    <property type="match status" value="1"/>
</dbReference>
<protein>
    <submittedName>
        <fullName evidence="1">Uncharacterized protein</fullName>
    </submittedName>
</protein>
<evidence type="ECO:0000313" key="2">
    <source>
        <dbReference type="Proteomes" id="UP000063699"/>
    </source>
</evidence>
<keyword evidence="2" id="KW-1185">Reference proteome</keyword>
<accession>A0A0N9I6T6</accession>
<dbReference type="RefSeq" id="WP_054292216.1">
    <property type="nucleotide sequence ID" value="NZ_CP012752.1"/>
</dbReference>
<sequence>MSIMSVARHDVDPEYARRQAEAMAPATYRFLDSVATNPDALNSVWSWGRAVLAHRCVLDPTASEQATWDALRLTGDASTAIFVGATGSGVVEAQIGTRAVSFTAPGPNGHADAGRWLHAVWLAVVERDDQRVAWLCEVPETTLRGSGAVYSDHMWPWVESVRTYLRGEPVTPAIFAPAMDGTDPDRSTVTPRDAMLLLNFPPIQLFYYLFRGLPDKFNAALEAALTSYRRYWTMAPDRTDEPDGFIAPSLLGLAVLALKAGMPVNVSSPYLPENFLRGIRPSDAS</sequence>
<gene>
    <name evidence="1" type="ORF">AOZ06_28505</name>
</gene>
<proteinExistence type="predicted"/>
<evidence type="ECO:0000313" key="1">
    <source>
        <dbReference type="EMBL" id="ALG10313.1"/>
    </source>
</evidence>
<dbReference type="InterPro" id="IPR029074">
    <property type="entry name" value="Imm49"/>
</dbReference>